<sequence length="351" mass="36749">MQCCQWCAIFRSPLWTIAAPLFGKPLKKPLVPGLRGRFYCPTNRLIKISGEAVPAVPADVTPAYLAIDWGTTNRRIYVIANDGTMLDTIRDDRGVLAMAAGEYPSEIAAIRDRLGDLPIIAAGMVGSTRGWREAAYVPAPADLATLAGAATRIEEQRVTIVPGVSLLTDTRADVMRGEEVQVLGAIVAGLAPADALFAQPGTHNKWVHTQGGRIADFATTMTGELFALVKGHGILAGMLDGPVADGPAFRDGLSRGSGACDLTAALFGVRASVLLGRIAAEDAAAYASGLLIGNDIGAVPDMEGQTVYLLSGGLLADLYTIGIEQRGGRVVALDSHAGFLAGLHAIREHLS</sequence>
<protein>
    <submittedName>
        <fullName evidence="1">2-dehydro-3-deoxygalactonokinase</fullName>
    </submittedName>
</protein>
<accession>A0A7Y2KRH4</accession>
<dbReference type="Gene3D" id="3.30.420.310">
    <property type="entry name" value="2-keto-3-deoxy-galactonokinase, C-terminal domain"/>
    <property type="match status" value="1"/>
</dbReference>
<dbReference type="InterPro" id="IPR042257">
    <property type="entry name" value="DGOK_C"/>
</dbReference>
<dbReference type="EMBL" id="JABEOU010000045">
    <property type="protein sequence ID" value="NNG58828.1"/>
    <property type="molecule type" value="Genomic_DNA"/>
</dbReference>
<evidence type="ECO:0000313" key="1">
    <source>
        <dbReference type="EMBL" id="NNG58828.1"/>
    </source>
</evidence>
<evidence type="ECO:0000313" key="4">
    <source>
        <dbReference type="Proteomes" id="UP000594836"/>
    </source>
</evidence>
<organism evidence="1 3">
    <name type="scientific">Sphingomonas paucimobilis</name>
    <name type="common">Pseudomonas paucimobilis</name>
    <dbReference type="NCBI Taxonomy" id="13689"/>
    <lineage>
        <taxon>Bacteria</taxon>
        <taxon>Pseudomonadati</taxon>
        <taxon>Pseudomonadota</taxon>
        <taxon>Alphaproteobacteria</taxon>
        <taxon>Sphingomonadales</taxon>
        <taxon>Sphingomonadaceae</taxon>
        <taxon>Sphingomonas</taxon>
    </lineage>
</organism>
<dbReference type="Pfam" id="PF05035">
    <property type="entry name" value="DGOK"/>
    <property type="match status" value="1"/>
</dbReference>
<dbReference type="Gene3D" id="3.30.420.300">
    <property type="entry name" value="2-keto-3-deoxy-galactonokinase, substrate binding domain"/>
    <property type="match status" value="1"/>
</dbReference>
<keyword evidence="1" id="KW-0418">Kinase</keyword>
<keyword evidence="1" id="KW-0808">Transferase</keyword>
<proteinExistence type="predicted"/>
<dbReference type="InterPro" id="IPR007729">
    <property type="entry name" value="DGOK"/>
</dbReference>
<dbReference type="AlphaFoldDB" id="A0A7Y2KRH4"/>
<dbReference type="GO" id="GO:0034194">
    <property type="term" value="P:D-galactonate catabolic process"/>
    <property type="evidence" value="ECO:0007669"/>
    <property type="project" value="InterPro"/>
</dbReference>
<evidence type="ECO:0000313" key="2">
    <source>
        <dbReference type="EMBL" id="QPT08369.1"/>
    </source>
</evidence>
<name>A0A7Y2KRH4_SPHPI</name>
<dbReference type="EMBL" id="CP065713">
    <property type="protein sequence ID" value="QPT08369.1"/>
    <property type="molecule type" value="Genomic_DNA"/>
</dbReference>
<evidence type="ECO:0000313" key="3">
    <source>
        <dbReference type="Proteomes" id="UP000550136"/>
    </source>
</evidence>
<reference evidence="2 4" key="2">
    <citation type="submission" date="2020-12" db="EMBL/GenBank/DDBJ databases">
        <title>FDA dAtabase for Regulatory Grade micrObial Sequences (FDA-ARGOS): Supporting development and validation of Infectious Disease Dx tests.</title>
        <authorList>
            <person name="Sproer C."/>
            <person name="Gronow S."/>
            <person name="Severitt S."/>
            <person name="Schroder I."/>
            <person name="Tallon L."/>
            <person name="Sadzewicz L."/>
            <person name="Zhao X."/>
            <person name="Boylan J."/>
            <person name="Ott S."/>
            <person name="Bowen H."/>
            <person name="Vavikolanu K."/>
            <person name="Mehta A."/>
            <person name="Aluvathingal J."/>
            <person name="Nadendla S."/>
            <person name="Lowell S."/>
            <person name="Myers T."/>
            <person name="Yan Y."/>
            <person name="Sichtig H."/>
        </authorList>
    </citation>
    <scope>NUCLEOTIDE SEQUENCE [LARGE SCALE GENOMIC DNA]</scope>
    <source>
        <strain evidence="2 4">FDAARGOS_881</strain>
    </source>
</reference>
<dbReference type="Proteomes" id="UP000550136">
    <property type="component" value="Unassembled WGS sequence"/>
</dbReference>
<dbReference type="Proteomes" id="UP000594836">
    <property type="component" value="Chromosome"/>
</dbReference>
<reference evidence="1 3" key="1">
    <citation type="submission" date="2020-05" db="EMBL/GenBank/DDBJ databases">
        <title>Draft Genome Sequences of Sphingomonas sp. Isolated from the International Space Station.</title>
        <authorList>
            <person name="Bijlani S."/>
            <person name="Singh N.K."/>
            <person name="Mason C.E."/>
            <person name="Wang C.C."/>
            <person name="Venkateswaran K."/>
        </authorList>
    </citation>
    <scope>NUCLEOTIDE SEQUENCE [LARGE SCALE GENOMIC DNA]</scope>
    <source>
        <strain evidence="1 3">FKI-L5-BR-P1</strain>
    </source>
</reference>
<gene>
    <name evidence="1" type="ORF">HKX06_15805</name>
    <name evidence="2" type="ORF">I6G38_16820</name>
</gene>
<dbReference type="GO" id="GO:0008671">
    <property type="term" value="F:2-dehydro-3-deoxygalactonokinase activity"/>
    <property type="evidence" value="ECO:0007669"/>
    <property type="project" value="InterPro"/>
</dbReference>
<dbReference type="InterPro" id="IPR042258">
    <property type="entry name" value="DGOK_N"/>
</dbReference>